<reference evidence="1" key="3">
    <citation type="submission" date="2025-09" db="UniProtKB">
        <authorList>
            <consortium name="Ensembl"/>
        </authorList>
    </citation>
    <scope>IDENTIFICATION</scope>
</reference>
<accession>A0A4W5QFU8</accession>
<dbReference type="GO" id="GO:0009223">
    <property type="term" value="P:pyrimidine deoxyribonucleotide catabolic process"/>
    <property type="evidence" value="ECO:0007669"/>
    <property type="project" value="TreeGrafter"/>
</dbReference>
<proteinExistence type="predicted"/>
<keyword evidence="2" id="KW-1185">Reference proteome</keyword>
<name>A0A4W5QFU8_9TELE</name>
<dbReference type="PANTHER" id="PTHR16504:SF4">
    <property type="entry name" value="5'(3')-DEOXYRIBONUCLEOTIDASE"/>
    <property type="match status" value="1"/>
</dbReference>
<evidence type="ECO:0000313" key="2">
    <source>
        <dbReference type="Proteomes" id="UP000314982"/>
    </source>
</evidence>
<organism evidence="1 2">
    <name type="scientific">Hucho hucho</name>
    <name type="common">huchen</name>
    <dbReference type="NCBI Taxonomy" id="62062"/>
    <lineage>
        <taxon>Eukaryota</taxon>
        <taxon>Metazoa</taxon>
        <taxon>Chordata</taxon>
        <taxon>Craniata</taxon>
        <taxon>Vertebrata</taxon>
        <taxon>Euteleostomi</taxon>
        <taxon>Actinopterygii</taxon>
        <taxon>Neopterygii</taxon>
        <taxon>Teleostei</taxon>
        <taxon>Protacanthopterygii</taxon>
        <taxon>Salmoniformes</taxon>
        <taxon>Salmonidae</taxon>
        <taxon>Salmoninae</taxon>
        <taxon>Hucho</taxon>
    </lineage>
</organism>
<dbReference type="Proteomes" id="UP000314982">
    <property type="component" value="Unassembled WGS sequence"/>
</dbReference>
<reference evidence="1" key="2">
    <citation type="submission" date="2025-08" db="UniProtKB">
        <authorList>
            <consortium name="Ensembl"/>
        </authorList>
    </citation>
    <scope>IDENTIFICATION</scope>
</reference>
<reference evidence="2" key="1">
    <citation type="submission" date="2018-06" db="EMBL/GenBank/DDBJ databases">
        <title>Genome assembly of Danube salmon.</title>
        <authorList>
            <person name="Macqueen D.J."/>
            <person name="Gundappa M.K."/>
        </authorList>
    </citation>
    <scope>NUCLEOTIDE SEQUENCE [LARGE SCALE GENOMIC DNA]</scope>
</reference>
<dbReference type="Gene3D" id="1.10.40.40">
    <property type="entry name" value="Deoxyribonucleotidase, domain 2"/>
    <property type="match status" value="1"/>
</dbReference>
<dbReference type="Ensembl" id="ENSHHUT00000073723.1">
    <property type="protein sequence ID" value="ENSHHUP00000071349.1"/>
    <property type="gene ID" value="ENSHHUG00000041931.1"/>
</dbReference>
<dbReference type="PANTHER" id="PTHR16504">
    <property type="entry name" value="5'(3')-DEOXYRIBONUCLEOTIDASE"/>
    <property type="match status" value="1"/>
</dbReference>
<protein>
    <submittedName>
        <fullName evidence="1">Uncharacterized protein</fullName>
    </submittedName>
</protein>
<sequence length="137" mass="15232">MTSSSVYPQRCLLPLVDIYGVIADLEGGFLKKFHAKYPNELYITLEDRQGFWVSSQYGNLRRVCSLKSIPSLPDAKKHPHSMMLPPPSLFKTMVTGGILIDDTCRAQPNLGAHPVHCLSQQKHNPQLQPPPAALLGR</sequence>
<dbReference type="GO" id="GO:0008253">
    <property type="term" value="F:5'-nucleotidase activity"/>
    <property type="evidence" value="ECO:0007669"/>
    <property type="project" value="TreeGrafter"/>
</dbReference>
<evidence type="ECO:0000313" key="1">
    <source>
        <dbReference type="Ensembl" id="ENSHHUP00000071349.1"/>
    </source>
</evidence>
<dbReference type="STRING" id="62062.ENSHHUP00000071349"/>
<dbReference type="AlphaFoldDB" id="A0A4W5QFU8"/>
<dbReference type="GO" id="GO:0005739">
    <property type="term" value="C:mitochondrion"/>
    <property type="evidence" value="ECO:0007669"/>
    <property type="project" value="TreeGrafter"/>
</dbReference>
<dbReference type="GeneTree" id="ENSGT01060000253431"/>